<dbReference type="NCBIfam" id="TIGR01451">
    <property type="entry name" value="B_ant_repeat"/>
    <property type="match status" value="4"/>
</dbReference>
<evidence type="ECO:0000259" key="4">
    <source>
        <dbReference type="Pfam" id="PF24514"/>
    </source>
</evidence>
<name>A0ABY6A1J0_9BURK</name>
<evidence type="ECO:0000256" key="1">
    <source>
        <dbReference type="SAM" id="MobiDB-lite"/>
    </source>
</evidence>
<proteinExistence type="predicted"/>
<evidence type="ECO:0000259" key="2">
    <source>
        <dbReference type="Pfam" id="PF01345"/>
    </source>
</evidence>
<dbReference type="InterPro" id="IPR055371">
    <property type="entry name" value="SpaA_PFL_dom_4"/>
</dbReference>
<dbReference type="Pfam" id="PF24514">
    <property type="entry name" value="SpaA_4"/>
    <property type="match status" value="1"/>
</dbReference>
<dbReference type="Proteomes" id="UP001058290">
    <property type="component" value="Chromosome"/>
</dbReference>
<reference evidence="5" key="1">
    <citation type="submission" date="2022-09" db="EMBL/GenBank/DDBJ databases">
        <title>Bacterial diversity in gut of crayfish and pufferfish.</title>
        <authorList>
            <person name="Huang Y."/>
        </authorList>
    </citation>
    <scope>NUCLEOTIDE SEQUENCE</scope>
    <source>
        <strain evidence="5">PR12</strain>
    </source>
</reference>
<evidence type="ECO:0000313" key="5">
    <source>
        <dbReference type="EMBL" id="UXC18860.1"/>
    </source>
</evidence>
<gene>
    <name evidence="5" type="ORF">N4T19_01625</name>
</gene>
<dbReference type="Gene3D" id="2.60.40.10">
    <property type="entry name" value="Immunoglobulins"/>
    <property type="match status" value="2"/>
</dbReference>
<dbReference type="InterPro" id="IPR051172">
    <property type="entry name" value="Chlamydia_OmcB"/>
</dbReference>
<accession>A0ABY6A1J0</accession>
<dbReference type="PANTHER" id="PTHR34819:SF3">
    <property type="entry name" value="CELL SURFACE PROTEIN"/>
    <property type="match status" value="1"/>
</dbReference>
<feature type="compositionally biased region" description="Low complexity" evidence="1">
    <location>
        <begin position="881"/>
        <end position="897"/>
    </location>
</feature>
<evidence type="ECO:0000259" key="3">
    <source>
        <dbReference type="Pfam" id="PF19407"/>
    </source>
</evidence>
<feature type="domain" description="DUF11" evidence="2">
    <location>
        <begin position="521"/>
        <end position="649"/>
    </location>
</feature>
<sequence>MDTPVGVTDPDLATNTSVVSTAMSYKTDLAVTKTQSSNVFAPGVPITYTMTLQNNGPASADGAHIQDSLTNFANYNSGPPYDYLTIANTFVSCTASGGAVCPASSNFNSQSATGIDYVLFNTSVPSLPSGGSITIVYTMTPTITGAQRCGTGAGFLQNEFRASVPAGMTDSDYNNNAAQVSISTPQSPNCPQSDLAVTKTQSTDTFTSGAPVTYTMTLVNNGPNAADGTYIRDSITSFANYNAGAPYDYMNIEASFVDCSASGGAVCPDGPNFNNISATGIDYNLFNTTVPSLPAGGALTIVYTMTPTIVGTQRCSSGAGFIQNEFRATLPSGMTDSNYDNNASQVSIQTPRAPDCPQTDLEVTKTQSSDVFVAGQPITYTMTLLNHGPNAVDQVQITDSITNFANYTYGAPYQYINTSTAFVSCTAAGGAVCPDASNFGNQSQAGIDVMLFSTAVPKLPVGGAVTVVYTMTPTALPVPSCGNSASSFIQNTFSASVPAGYIDLGPASNSASVSLPVSCADISVNKKVDPVTTSVSGSTVVYTIDVANATGSAAANNVAFSDPLPSGFVYGNAMCAAQTPNAICGAVNYDAASHTVTSTIPALPEGGIVRFVITGAAGNTAGTYANTASAAVAPGWLDPVPSSNSSTVNFQIFNTSSPITVTKKVQGLPAAGMPAAMTFTGTITCGAQAPQTWSATVAAGALSADSAALTFYDKDSCTVTEDTPPAAPNGYTWVGTATIAPNPTNVLGPATPLTVVVTNTLAALPPGKVTIAKLAQTATGTPATGTASFSFAGTGTGVPATMAVATQAGSGSQTIDNLAAGQSYTWTEGVLSGWKLASIQCTDQNGAPPKSTITTDVATRQLSVALVSAEELVCTFTNRQTDTSDGGPTDPNGPGTPQLKKVTTLDPSKLVLMMLAVAAMGMAGLRRAQRR</sequence>
<evidence type="ECO:0000313" key="6">
    <source>
        <dbReference type="Proteomes" id="UP001058290"/>
    </source>
</evidence>
<dbReference type="Pfam" id="PF01345">
    <property type="entry name" value="DUF11"/>
    <property type="match status" value="4"/>
</dbReference>
<dbReference type="RefSeq" id="WP_260719276.1">
    <property type="nucleotide sequence ID" value="NZ_CP104377.1"/>
</dbReference>
<dbReference type="Pfam" id="PF19407">
    <property type="entry name" value="DUF5979"/>
    <property type="match status" value="1"/>
</dbReference>
<dbReference type="EMBL" id="CP104377">
    <property type="protein sequence ID" value="UXC18860.1"/>
    <property type="molecule type" value="Genomic_DNA"/>
</dbReference>
<keyword evidence="6" id="KW-1185">Reference proteome</keyword>
<feature type="domain" description="DUF11" evidence="2">
    <location>
        <begin position="194"/>
        <end position="348"/>
    </location>
</feature>
<dbReference type="InterPro" id="IPR046022">
    <property type="entry name" value="DUF5979"/>
</dbReference>
<dbReference type="InterPro" id="IPR001434">
    <property type="entry name" value="OmcB-like_DUF11"/>
</dbReference>
<feature type="region of interest" description="Disordered" evidence="1">
    <location>
        <begin position="878"/>
        <end position="901"/>
    </location>
</feature>
<feature type="domain" description="DUF11" evidence="2">
    <location>
        <begin position="28"/>
        <end position="182"/>
    </location>
</feature>
<organism evidence="5 6">
    <name type="scientific">Comamonas squillarum</name>
    <dbReference type="NCBI Taxonomy" id="2977320"/>
    <lineage>
        <taxon>Bacteria</taxon>
        <taxon>Pseudomonadati</taxon>
        <taxon>Pseudomonadota</taxon>
        <taxon>Betaproteobacteria</taxon>
        <taxon>Burkholderiales</taxon>
        <taxon>Comamonadaceae</taxon>
        <taxon>Comamonas</taxon>
    </lineage>
</organism>
<dbReference type="InterPro" id="IPR047589">
    <property type="entry name" value="DUF11_rpt"/>
</dbReference>
<feature type="domain" description="DUF5979" evidence="3">
    <location>
        <begin position="659"/>
        <end position="760"/>
    </location>
</feature>
<protein>
    <submittedName>
        <fullName evidence="5">DUF11 domain-containing protein</fullName>
    </submittedName>
</protein>
<feature type="domain" description="DUF11" evidence="2">
    <location>
        <begin position="360"/>
        <end position="514"/>
    </location>
</feature>
<dbReference type="InterPro" id="IPR013783">
    <property type="entry name" value="Ig-like_fold"/>
</dbReference>
<dbReference type="PANTHER" id="PTHR34819">
    <property type="entry name" value="LARGE CYSTEINE-RICH PERIPLASMIC PROTEIN OMCB"/>
    <property type="match status" value="1"/>
</dbReference>
<feature type="domain" description="SpaA-like prealbumin fold" evidence="4">
    <location>
        <begin position="772"/>
        <end position="880"/>
    </location>
</feature>